<dbReference type="Proteomes" id="UP000029228">
    <property type="component" value="Unassembled WGS sequence"/>
</dbReference>
<sequence length="223" mass="24239">MKFRNQFFKYMSPEQGGEQGGGAGDGSNADNGSTGEGDGSSDGGKGSAEEGGKGSEDNTLLREIMKKKGKIQELEGKLESYADIDVDLYKTMLSERETAESERKKAEQQRLLDEGKYEELLKGKQDEHDGIVNQMNTAHKTELDEAATNYSKLEDANKALVAQIEELTVGAAFGNSTLIREDMISAMTPARVRTLYGAHFEPNENGEVIGYDKPTGVEGRAQS</sequence>
<proteinExistence type="predicted"/>
<dbReference type="AlphaFoldDB" id="A0A090S8V7"/>
<reference evidence="3 4" key="1">
    <citation type="submission" date="2014-09" db="EMBL/GenBank/DDBJ databases">
        <title>Vibrio maritimus JCM 19235. (C45) whole genome shotgun sequence.</title>
        <authorList>
            <person name="Sawabe T."/>
            <person name="Meirelles P."/>
            <person name="Nakanishi M."/>
            <person name="Sayaka M."/>
            <person name="Hattori M."/>
            <person name="Ohkuma M."/>
        </authorList>
    </citation>
    <scope>NUCLEOTIDE SEQUENCE [LARGE SCALE GENOMIC DNA]</scope>
    <source>
        <strain evidence="4">JCM19235</strain>
    </source>
</reference>
<evidence type="ECO:0000256" key="1">
    <source>
        <dbReference type="SAM" id="Coils"/>
    </source>
</evidence>
<gene>
    <name evidence="3" type="ORF">JCM19235_1255</name>
</gene>
<dbReference type="EMBL" id="BBMR01000017">
    <property type="protein sequence ID" value="GAL22954.1"/>
    <property type="molecule type" value="Genomic_DNA"/>
</dbReference>
<dbReference type="STRING" id="990268.JCM19235_1255"/>
<name>A0A090S8V7_9VIBR</name>
<dbReference type="OrthoDB" id="8481039at2"/>
<feature type="coiled-coil region" evidence="1">
    <location>
        <begin position="136"/>
        <end position="163"/>
    </location>
</feature>
<evidence type="ECO:0000256" key="2">
    <source>
        <dbReference type="SAM" id="MobiDB-lite"/>
    </source>
</evidence>
<keyword evidence="4" id="KW-1185">Reference proteome</keyword>
<organism evidence="3 4">
    <name type="scientific">Vibrio maritimus</name>
    <dbReference type="NCBI Taxonomy" id="990268"/>
    <lineage>
        <taxon>Bacteria</taxon>
        <taxon>Pseudomonadati</taxon>
        <taxon>Pseudomonadota</taxon>
        <taxon>Gammaproteobacteria</taxon>
        <taxon>Vibrionales</taxon>
        <taxon>Vibrionaceae</taxon>
        <taxon>Vibrio</taxon>
    </lineage>
</organism>
<feature type="region of interest" description="Disordered" evidence="2">
    <location>
        <begin position="204"/>
        <end position="223"/>
    </location>
</feature>
<evidence type="ECO:0000313" key="3">
    <source>
        <dbReference type="EMBL" id="GAL22954.1"/>
    </source>
</evidence>
<protein>
    <submittedName>
        <fullName evidence="3">Uncharacterized protein</fullName>
    </submittedName>
</protein>
<keyword evidence="1" id="KW-0175">Coiled coil</keyword>
<comment type="caution">
    <text evidence="3">The sequence shown here is derived from an EMBL/GenBank/DDBJ whole genome shotgun (WGS) entry which is preliminary data.</text>
</comment>
<feature type="compositionally biased region" description="Basic and acidic residues" evidence="2">
    <location>
        <begin position="47"/>
        <end position="61"/>
    </location>
</feature>
<feature type="compositionally biased region" description="Gly residues" evidence="2">
    <location>
        <begin position="34"/>
        <end position="46"/>
    </location>
</feature>
<feature type="region of interest" description="Disordered" evidence="2">
    <location>
        <begin position="1"/>
        <end position="61"/>
    </location>
</feature>
<evidence type="ECO:0000313" key="4">
    <source>
        <dbReference type="Proteomes" id="UP000029228"/>
    </source>
</evidence>
<accession>A0A090S8V7</accession>